<sequence>MIGYKGWDSNGFYIVYLSKTADWLKGLADFILTAVLMLPIYRIVKGHNTLKVPRRAVVGVLAVLWICTLSIGTRLALYTVWDDYRSRLAIAHSVLVTTRNSMTVLCVALCSLVMLSEMARRMHLHNWVAQTTLRLLIFFQLGGNLLELGYTTTNHRSFGWNTTLLSATSIQNKYPRTLGLALAIVFFSHFFYAGAVLCALYAISSAEICSKCSYSPVPHACQDNNTRPELDIVQAPAQSVLEGIEHHRDDCSRSPTVIQSRWNIPESI</sequence>
<evidence type="ECO:0000313" key="3">
    <source>
        <dbReference type="Proteomes" id="UP000256690"/>
    </source>
</evidence>
<evidence type="ECO:0008006" key="4">
    <source>
        <dbReference type="Google" id="ProtNLM"/>
    </source>
</evidence>
<feature type="transmembrane region" description="Helical" evidence="1">
    <location>
        <begin position="23"/>
        <end position="44"/>
    </location>
</feature>
<name>A0A3D8R0B2_9EURO</name>
<keyword evidence="1" id="KW-1133">Transmembrane helix</keyword>
<proteinExistence type="predicted"/>
<dbReference type="OrthoDB" id="4507588at2759"/>
<dbReference type="Proteomes" id="UP000256690">
    <property type="component" value="Unassembled WGS sequence"/>
</dbReference>
<reference evidence="2 3" key="1">
    <citation type="journal article" date="2018" name="IMA Fungus">
        <title>IMA Genome-F 9: Draft genome sequence of Annulohypoxylon stygium, Aspergillus mulundensis, Berkeleyomyces basicola (syn. Thielaviopsis basicola), Ceratocystis smalleyi, two Cercospora beticola strains, Coleophoma cylindrospora, Fusarium fracticaudum, Phialophora cf. hyalina, and Morchella septimelata.</title>
        <authorList>
            <person name="Wingfield B.D."/>
            <person name="Bills G.F."/>
            <person name="Dong Y."/>
            <person name="Huang W."/>
            <person name="Nel W.J."/>
            <person name="Swalarsk-Parry B.S."/>
            <person name="Vaghefi N."/>
            <person name="Wilken P.M."/>
            <person name="An Z."/>
            <person name="de Beer Z.W."/>
            <person name="De Vos L."/>
            <person name="Chen L."/>
            <person name="Duong T.A."/>
            <person name="Gao Y."/>
            <person name="Hammerbacher A."/>
            <person name="Kikkert J.R."/>
            <person name="Li Y."/>
            <person name="Li H."/>
            <person name="Li K."/>
            <person name="Li Q."/>
            <person name="Liu X."/>
            <person name="Ma X."/>
            <person name="Naidoo K."/>
            <person name="Pethybridge S.J."/>
            <person name="Sun J."/>
            <person name="Steenkamp E.T."/>
            <person name="van der Nest M.A."/>
            <person name="van Wyk S."/>
            <person name="Wingfield M.J."/>
            <person name="Xiong C."/>
            <person name="Yue Q."/>
            <person name="Zhang X."/>
        </authorList>
    </citation>
    <scope>NUCLEOTIDE SEQUENCE [LARGE SCALE GENOMIC DNA]</scope>
    <source>
        <strain evidence="2 3">DSM 5745</strain>
    </source>
</reference>
<protein>
    <recommendedName>
        <fullName evidence="4">Integral membrane protein</fullName>
    </recommendedName>
</protein>
<feature type="transmembrane region" description="Helical" evidence="1">
    <location>
        <begin position="89"/>
        <end position="115"/>
    </location>
</feature>
<evidence type="ECO:0000256" key="1">
    <source>
        <dbReference type="SAM" id="Phobius"/>
    </source>
</evidence>
<keyword evidence="1" id="KW-0812">Transmembrane</keyword>
<gene>
    <name evidence="2" type="ORF">DSM5745_09345</name>
</gene>
<dbReference type="RefSeq" id="XP_026600447.1">
    <property type="nucleotide sequence ID" value="XM_026751361.1"/>
</dbReference>
<keyword evidence="1" id="KW-0472">Membrane</keyword>
<keyword evidence="3" id="KW-1185">Reference proteome</keyword>
<feature type="transmembrane region" description="Helical" evidence="1">
    <location>
        <begin position="56"/>
        <end position="77"/>
    </location>
</feature>
<comment type="caution">
    <text evidence="2">The sequence shown here is derived from an EMBL/GenBank/DDBJ whole genome shotgun (WGS) entry which is preliminary data.</text>
</comment>
<accession>A0A3D8R0B2</accession>
<dbReference type="GeneID" id="38119715"/>
<dbReference type="AlphaFoldDB" id="A0A3D8R0B2"/>
<organism evidence="2 3">
    <name type="scientific">Aspergillus mulundensis</name>
    <dbReference type="NCBI Taxonomy" id="1810919"/>
    <lineage>
        <taxon>Eukaryota</taxon>
        <taxon>Fungi</taxon>
        <taxon>Dikarya</taxon>
        <taxon>Ascomycota</taxon>
        <taxon>Pezizomycotina</taxon>
        <taxon>Eurotiomycetes</taxon>
        <taxon>Eurotiomycetidae</taxon>
        <taxon>Eurotiales</taxon>
        <taxon>Aspergillaceae</taxon>
        <taxon>Aspergillus</taxon>
        <taxon>Aspergillus subgen. Nidulantes</taxon>
    </lineage>
</organism>
<evidence type="ECO:0000313" key="2">
    <source>
        <dbReference type="EMBL" id="RDW67479.1"/>
    </source>
</evidence>
<feature type="transmembrane region" description="Helical" evidence="1">
    <location>
        <begin position="178"/>
        <end position="203"/>
    </location>
</feature>
<dbReference type="EMBL" id="PVWQ01000012">
    <property type="protein sequence ID" value="RDW67479.1"/>
    <property type="molecule type" value="Genomic_DNA"/>
</dbReference>